<dbReference type="AlphaFoldDB" id="A0A7W7FX16"/>
<keyword evidence="2" id="KW-0812">Transmembrane</keyword>
<feature type="transmembrane region" description="Helical" evidence="2">
    <location>
        <begin position="275"/>
        <end position="304"/>
    </location>
</feature>
<dbReference type="Proteomes" id="UP000533598">
    <property type="component" value="Unassembled WGS sequence"/>
</dbReference>
<dbReference type="RefSeq" id="WP_312987866.1">
    <property type="nucleotide sequence ID" value="NZ_BAAAUI010000066.1"/>
</dbReference>
<feature type="transmembrane region" description="Helical" evidence="2">
    <location>
        <begin position="234"/>
        <end position="254"/>
    </location>
</feature>
<proteinExistence type="predicted"/>
<protein>
    <recommendedName>
        <fullName evidence="5">Enediyne biosynthesis protein UnbU</fullName>
    </recommendedName>
</protein>
<keyword evidence="4" id="KW-1185">Reference proteome</keyword>
<feature type="transmembrane region" description="Helical" evidence="2">
    <location>
        <begin position="183"/>
        <end position="201"/>
    </location>
</feature>
<sequence>MSTPRDRDSIPPLRRHLLTIASIIPPPDKRISALRRFATSITIFTILGYLWLGFEASAAQIAVLLGTAYALELSLESLEAWANGFRPRFLGGGVIGFVNFMLPTHITALSLGLLIYAGNLLWPYAFASALAIGSKYILRVRISGKLRHFLNPSNLAIAVALTVFPTVIGPAPMYHFTAHVSGVLDWIIPLILVAFGTLLNVKLTRKGPLIAAWLLGMAAQAVLRGLLFPEENSILSGLGLMTGTAFLLFTNYMITDPGTSPTGKWQQVAFGLGSAAVYGVLVSSGVVFGLFYCIAIVCAIRGAYHWTLDLSARSKAKASEPLVAAEAPSRNGRTSTGVLEKTDA</sequence>
<evidence type="ECO:0000256" key="1">
    <source>
        <dbReference type="SAM" id="MobiDB-lite"/>
    </source>
</evidence>
<feature type="transmembrane region" description="Helical" evidence="2">
    <location>
        <begin position="33"/>
        <end position="52"/>
    </location>
</feature>
<evidence type="ECO:0000313" key="4">
    <source>
        <dbReference type="Proteomes" id="UP000533598"/>
    </source>
</evidence>
<accession>A0A7W7FX16</accession>
<evidence type="ECO:0000256" key="2">
    <source>
        <dbReference type="SAM" id="Phobius"/>
    </source>
</evidence>
<evidence type="ECO:0008006" key="5">
    <source>
        <dbReference type="Google" id="ProtNLM"/>
    </source>
</evidence>
<reference evidence="3 4" key="1">
    <citation type="submission" date="2020-08" db="EMBL/GenBank/DDBJ databases">
        <title>Sequencing the genomes of 1000 actinobacteria strains.</title>
        <authorList>
            <person name="Klenk H.-P."/>
        </authorList>
    </citation>
    <scope>NUCLEOTIDE SEQUENCE [LARGE SCALE GENOMIC DNA]</scope>
    <source>
        <strain evidence="3 4">DSM 44230</strain>
    </source>
</reference>
<feature type="transmembrane region" description="Helical" evidence="2">
    <location>
        <begin position="150"/>
        <end position="171"/>
    </location>
</feature>
<organism evidence="3 4">
    <name type="scientific">Crossiella cryophila</name>
    <dbReference type="NCBI Taxonomy" id="43355"/>
    <lineage>
        <taxon>Bacteria</taxon>
        <taxon>Bacillati</taxon>
        <taxon>Actinomycetota</taxon>
        <taxon>Actinomycetes</taxon>
        <taxon>Pseudonocardiales</taxon>
        <taxon>Pseudonocardiaceae</taxon>
        <taxon>Crossiella</taxon>
    </lineage>
</organism>
<keyword evidence="2" id="KW-0472">Membrane</keyword>
<keyword evidence="2" id="KW-1133">Transmembrane helix</keyword>
<comment type="caution">
    <text evidence="3">The sequence shown here is derived from an EMBL/GenBank/DDBJ whole genome shotgun (WGS) entry which is preliminary data.</text>
</comment>
<name>A0A7W7FX16_9PSEU</name>
<dbReference type="EMBL" id="JACHMH010000001">
    <property type="protein sequence ID" value="MBB4678459.1"/>
    <property type="molecule type" value="Genomic_DNA"/>
</dbReference>
<evidence type="ECO:0000313" key="3">
    <source>
        <dbReference type="EMBL" id="MBB4678459.1"/>
    </source>
</evidence>
<gene>
    <name evidence="3" type="ORF">HNR67_004577</name>
</gene>
<feature type="region of interest" description="Disordered" evidence="1">
    <location>
        <begin position="320"/>
        <end position="344"/>
    </location>
</feature>